<keyword evidence="5" id="KW-1185">Reference proteome</keyword>
<dbReference type="PANTHER" id="PTHR43775:SF51">
    <property type="entry name" value="INACTIVE PHENOLPHTHIOCEROL SYNTHESIS POLYKETIDE SYNTHASE TYPE I PKS1-RELATED"/>
    <property type="match status" value="1"/>
</dbReference>
<sequence length="145" mass="14852">MRGSGVFVRRLGRVVSSGGEAWRPSGSVLVTGGTGALGAHVARWAVAEGAEHVVLTSRRGLAADGAPQLKAELEAMGALVSVVACDVADREALTEVLAGIPSGSPCAAWCTRPVCWTTVCWTVCPSTGSPGCSARRWRARGSCTS</sequence>
<proteinExistence type="predicted"/>
<dbReference type="Gene3D" id="3.40.50.720">
    <property type="entry name" value="NAD(P)-binding Rossmann-like Domain"/>
    <property type="match status" value="1"/>
</dbReference>
<reference evidence="4 5" key="1">
    <citation type="journal article" date="2020" name="Int. J. Syst. Evol. Microbiol.">
        <title>Reclassification of Streptomyces castelarensis and Streptomyces sporoclivatus as later heterotypic synonyms of Streptomyces antimycoticus.</title>
        <authorList>
            <person name="Komaki H."/>
            <person name="Tamura T."/>
        </authorList>
    </citation>
    <scope>NUCLEOTIDE SEQUENCE [LARGE SCALE GENOMIC DNA]</scope>
    <source>
        <strain evidence="4 5">NBRC 12839</strain>
    </source>
</reference>
<keyword evidence="2" id="KW-0511">Multifunctional enzyme</keyword>
<dbReference type="AlphaFoldDB" id="A0A4D4KN54"/>
<comment type="caution">
    <text evidence="4">The sequence shown here is derived from an EMBL/GenBank/DDBJ whole genome shotgun (WGS) entry which is preliminary data.</text>
</comment>
<dbReference type="GO" id="GO:0006633">
    <property type="term" value="P:fatty acid biosynthetic process"/>
    <property type="evidence" value="ECO:0007669"/>
    <property type="project" value="TreeGrafter"/>
</dbReference>
<feature type="domain" description="Ketoreductase" evidence="3">
    <location>
        <begin position="26"/>
        <end position="140"/>
    </location>
</feature>
<dbReference type="SMART" id="SM00822">
    <property type="entry name" value="PKS_KR"/>
    <property type="match status" value="1"/>
</dbReference>
<dbReference type="InterPro" id="IPR050091">
    <property type="entry name" value="PKS_NRPS_Biosynth_Enz"/>
</dbReference>
<dbReference type="SUPFAM" id="SSF51735">
    <property type="entry name" value="NAD(P)-binding Rossmann-fold domains"/>
    <property type="match status" value="1"/>
</dbReference>
<evidence type="ECO:0000256" key="1">
    <source>
        <dbReference type="ARBA" id="ARBA00022679"/>
    </source>
</evidence>
<dbReference type="InterPro" id="IPR036291">
    <property type="entry name" value="NAD(P)-bd_dom_sf"/>
</dbReference>
<dbReference type="EMBL" id="BJHV01000001">
    <property type="protein sequence ID" value="GDY48070.1"/>
    <property type="molecule type" value="Genomic_DNA"/>
</dbReference>
<evidence type="ECO:0000313" key="5">
    <source>
        <dbReference type="Proteomes" id="UP000299290"/>
    </source>
</evidence>
<dbReference type="Proteomes" id="UP000299290">
    <property type="component" value="Unassembled WGS sequence"/>
</dbReference>
<organism evidence="4 5">
    <name type="scientific">Streptomyces antimycoticus</name>
    <dbReference type="NCBI Taxonomy" id="68175"/>
    <lineage>
        <taxon>Bacteria</taxon>
        <taxon>Bacillati</taxon>
        <taxon>Actinomycetota</taxon>
        <taxon>Actinomycetes</taxon>
        <taxon>Kitasatosporales</taxon>
        <taxon>Streptomycetaceae</taxon>
        <taxon>Streptomyces</taxon>
        <taxon>Streptomyces violaceusniger group</taxon>
    </lineage>
</organism>
<keyword evidence="1" id="KW-0808">Transferase</keyword>
<dbReference type="InterPro" id="IPR057326">
    <property type="entry name" value="KR_dom"/>
</dbReference>
<name>A0A4D4KN54_9ACTN</name>
<dbReference type="GO" id="GO:0004312">
    <property type="term" value="F:fatty acid synthase activity"/>
    <property type="evidence" value="ECO:0007669"/>
    <property type="project" value="TreeGrafter"/>
</dbReference>
<dbReference type="InterPro" id="IPR013968">
    <property type="entry name" value="PKS_KR"/>
</dbReference>
<accession>A0A4D4KN54</accession>
<dbReference type="PANTHER" id="PTHR43775">
    <property type="entry name" value="FATTY ACID SYNTHASE"/>
    <property type="match status" value="1"/>
</dbReference>
<evidence type="ECO:0000313" key="4">
    <source>
        <dbReference type="EMBL" id="GDY48070.1"/>
    </source>
</evidence>
<dbReference type="Pfam" id="PF08659">
    <property type="entry name" value="KR"/>
    <property type="match status" value="1"/>
</dbReference>
<evidence type="ECO:0000259" key="3">
    <source>
        <dbReference type="SMART" id="SM00822"/>
    </source>
</evidence>
<protein>
    <recommendedName>
        <fullName evidence="3">Ketoreductase domain-containing protein</fullName>
    </recommendedName>
</protein>
<evidence type="ECO:0000256" key="2">
    <source>
        <dbReference type="ARBA" id="ARBA00023268"/>
    </source>
</evidence>
<gene>
    <name evidence="4" type="ORF">SANT12839_089520</name>
</gene>